<dbReference type="EnsemblMetazoa" id="PPA36907.1">
    <property type="protein sequence ID" value="PPA36907.1"/>
    <property type="gene ID" value="WBGene00275276"/>
</dbReference>
<organism evidence="1 2">
    <name type="scientific">Pristionchus pacificus</name>
    <name type="common">Parasitic nematode worm</name>
    <dbReference type="NCBI Taxonomy" id="54126"/>
    <lineage>
        <taxon>Eukaryota</taxon>
        <taxon>Metazoa</taxon>
        <taxon>Ecdysozoa</taxon>
        <taxon>Nematoda</taxon>
        <taxon>Chromadorea</taxon>
        <taxon>Rhabditida</taxon>
        <taxon>Rhabditina</taxon>
        <taxon>Diplogasteromorpha</taxon>
        <taxon>Diplogasteroidea</taxon>
        <taxon>Neodiplogasteridae</taxon>
        <taxon>Pristionchus</taxon>
    </lineage>
</organism>
<accession>A0A8R1YW83</accession>
<gene>
    <name evidence="1" type="primary">WBGene00275276</name>
</gene>
<name>A0A2A6BEQ3_PRIPA</name>
<proteinExistence type="predicted"/>
<protein>
    <submittedName>
        <fullName evidence="1">Uncharacterized protein</fullName>
    </submittedName>
</protein>
<dbReference type="AlphaFoldDB" id="A0A2A6BEQ3"/>
<evidence type="ECO:0000313" key="2">
    <source>
        <dbReference type="Proteomes" id="UP000005239"/>
    </source>
</evidence>
<sequence>MEELMDEMKNSIRCAISKTTIGKGQTERWCVPTRTGGYGIEGFTGLTSRLNKEERKKKRKKKIG</sequence>
<reference evidence="1" key="2">
    <citation type="submission" date="2022-06" db="UniProtKB">
        <authorList>
            <consortium name="EnsemblMetazoa"/>
        </authorList>
    </citation>
    <scope>IDENTIFICATION</scope>
    <source>
        <strain evidence="1">PS312</strain>
    </source>
</reference>
<keyword evidence="2" id="KW-1185">Reference proteome</keyword>
<dbReference type="Proteomes" id="UP000005239">
    <property type="component" value="Unassembled WGS sequence"/>
</dbReference>
<reference evidence="2" key="1">
    <citation type="journal article" date="2008" name="Nat. Genet.">
        <title>The Pristionchus pacificus genome provides a unique perspective on nematode lifestyle and parasitism.</title>
        <authorList>
            <person name="Dieterich C."/>
            <person name="Clifton S.W."/>
            <person name="Schuster L.N."/>
            <person name="Chinwalla A."/>
            <person name="Delehaunty K."/>
            <person name="Dinkelacker I."/>
            <person name="Fulton L."/>
            <person name="Fulton R."/>
            <person name="Godfrey J."/>
            <person name="Minx P."/>
            <person name="Mitreva M."/>
            <person name="Roeseler W."/>
            <person name="Tian H."/>
            <person name="Witte H."/>
            <person name="Yang S.P."/>
            <person name="Wilson R.K."/>
            <person name="Sommer R.J."/>
        </authorList>
    </citation>
    <scope>NUCLEOTIDE SEQUENCE [LARGE SCALE GENOMIC DNA]</scope>
    <source>
        <strain evidence="2">PS312</strain>
    </source>
</reference>
<accession>A0A2A6BEQ3</accession>
<evidence type="ECO:0000313" key="1">
    <source>
        <dbReference type="EnsemblMetazoa" id="PPA36907.1"/>
    </source>
</evidence>